<evidence type="ECO:0000313" key="3">
    <source>
        <dbReference type="Proteomes" id="UP000247416"/>
    </source>
</evidence>
<dbReference type="InterPro" id="IPR010368">
    <property type="entry name" value="Com_YlbF"/>
</dbReference>
<comment type="caution">
    <text evidence="2">The sequence shown here is derived from an EMBL/GenBank/DDBJ whole genome shotgun (WGS) entry which is preliminary data.</text>
</comment>
<dbReference type="EMBL" id="QJTJ01000025">
    <property type="protein sequence ID" value="PYF04220.1"/>
    <property type="molecule type" value="Genomic_DNA"/>
</dbReference>
<accession>A0A318TK72</accession>
<proteinExistence type="inferred from homology"/>
<gene>
    <name evidence="2" type="ORF">BJ095_1257</name>
</gene>
<keyword evidence="3" id="KW-1185">Reference proteome</keyword>
<evidence type="ECO:0000256" key="1">
    <source>
        <dbReference type="HAMAP-Rule" id="MF_01526"/>
    </source>
</evidence>
<dbReference type="Pfam" id="PF06133">
    <property type="entry name" value="Com_YlbF"/>
    <property type="match status" value="1"/>
</dbReference>
<dbReference type="SUPFAM" id="SSF158622">
    <property type="entry name" value="YheA/YmcA-like"/>
    <property type="match status" value="1"/>
</dbReference>
<dbReference type="InterPro" id="IPR023378">
    <property type="entry name" value="YheA/YmcA-like_dom_sf"/>
</dbReference>
<dbReference type="Gene3D" id="1.20.1500.10">
    <property type="entry name" value="YheA/YmcA-like"/>
    <property type="match status" value="1"/>
</dbReference>
<comment type="similarity">
    <text evidence="1">Belongs to the UPF0342 family.</text>
</comment>
<sequence>MRVGKILINIYNDINKLEATMRQTDEFKVLKDSVEAVRADEEARVLFANFRDVQMKLQQKQMNGEQLLEDELLHAQKTAQLAQSSPTILAMLEAEMALSKVIEEVNRILVQPIQSLYDGL</sequence>
<organism evidence="2 3">
    <name type="scientific">Ureibacillus chungkukjangi</name>
    <dbReference type="NCBI Taxonomy" id="1202712"/>
    <lineage>
        <taxon>Bacteria</taxon>
        <taxon>Bacillati</taxon>
        <taxon>Bacillota</taxon>
        <taxon>Bacilli</taxon>
        <taxon>Bacillales</taxon>
        <taxon>Caryophanaceae</taxon>
        <taxon>Ureibacillus</taxon>
    </lineage>
</organism>
<dbReference type="Proteomes" id="UP000247416">
    <property type="component" value="Unassembled WGS sequence"/>
</dbReference>
<dbReference type="HAMAP" id="MF_01526">
    <property type="entry name" value="UPF0342"/>
    <property type="match status" value="1"/>
</dbReference>
<evidence type="ECO:0000313" key="2">
    <source>
        <dbReference type="EMBL" id="PYF04220.1"/>
    </source>
</evidence>
<name>A0A318TK72_9BACL</name>
<dbReference type="AlphaFoldDB" id="A0A318TK72"/>
<reference evidence="2 3" key="1">
    <citation type="submission" date="2018-06" db="EMBL/GenBank/DDBJ databases">
        <title>Genomic Encyclopedia of Archaeal and Bacterial Type Strains, Phase II (KMG-II): from individual species to whole genera.</title>
        <authorList>
            <person name="Goeker M."/>
        </authorList>
    </citation>
    <scope>NUCLEOTIDE SEQUENCE [LARGE SCALE GENOMIC DNA]</scope>
    <source>
        <strain evidence="2 3">KACC 16626</strain>
    </source>
</reference>
<protein>
    <recommendedName>
        <fullName evidence="1">UPF0342 protein BJ095_1257</fullName>
    </recommendedName>
</protein>